<feature type="domain" description="BTB" evidence="4">
    <location>
        <begin position="35"/>
        <end position="103"/>
    </location>
</feature>
<gene>
    <name evidence="5" type="ORF">P5673_017733</name>
</gene>
<dbReference type="EMBL" id="JARQWQ010000039">
    <property type="protein sequence ID" value="KAK2559650.1"/>
    <property type="molecule type" value="Genomic_DNA"/>
</dbReference>
<evidence type="ECO:0000313" key="6">
    <source>
        <dbReference type="Proteomes" id="UP001249851"/>
    </source>
</evidence>
<feature type="region of interest" description="Disordered" evidence="3">
    <location>
        <begin position="1"/>
        <end position="22"/>
    </location>
</feature>
<dbReference type="PANTHER" id="PTHR24412">
    <property type="entry name" value="KELCH PROTEIN"/>
    <property type="match status" value="1"/>
</dbReference>
<organism evidence="5 6">
    <name type="scientific">Acropora cervicornis</name>
    <name type="common">Staghorn coral</name>
    <dbReference type="NCBI Taxonomy" id="6130"/>
    <lineage>
        <taxon>Eukaryota</taxon>
        <taxon>Metazoa</taxon>
        <taxon>Cnidaria</taxon>
        <taxon>Anthozoa</taxon>
        <taxon>Hexacorallia</taxon>
        <taxon>Scleractinia</taxon>
        <taxon>Astrocoeniina</taxon>
        <taxon>Acroporidae</taxon>
        <taxon>Acropora</taxon>
    </lineage>
</organism>
<dbReference type="SMART" id="SM00225">
    <property type="entry name" value="BTB"/>
    <property type="match status" value="1"/>
</dbReference>
<dbReference type="Pfam" id="PF00651">
    <property type="entry name" value="BTB"/>
    <property type="match status" value="1"/>
</dbReference>
<evidence type="ECO:0000256" key="1">
    <source>
        <dbReference type="ARBA" id="ARBA00022441"/>
    </source>
</evidence>
<dbReference type="SMART" id="SM00875">
    <property type="entry name" value="BACK"/>
    <property type="match status" value="1"/>
</dbReference>
<evidence type="ECO:0000256" key="3">
    <source>
        <dbReference type="SAM" id="MobiDB-lite"/>
    </source>
</evidence>
<dbReference type="Gene3D" id="2.120.10.80">
    <property type="entry name" value="Kelch-type beta propeller"/>
    <property type="match status" value="1"/>
</dbReference>
<dbReference type="PROSITE" id="PS50097">
    <property type="entry name" value="BTB"/>
    <property type="match status" value="1"/>
</dbReference>
<accession>A0AAD9QEC3</accession>
<dbReference type="Gene3D" id="1.25.40.420">
    <property type="match status" value="1"/>
</dbReference>
<dbReference type="InterPro" id="IPR000210">
    <property type="entry name" value="BTB/POZ_dom"/>
</dbReference>
<reference evidence="5" key="2">
    <citation type="journal article" date="2023" name="Science">
        <title>Genomic signatures of disease resistance in endangered staghorn corals.</title>
        <authorList>
            <person name="Vollmer S.V."/>
            <person name="Selwyn J.D."/>
            <person name="Despard B.A."/>
            <person name="Roesel C.L."/>
        </authorList>
    </citation>
    <scope>NUCLEOTIDE SEQUENCE</scope>
    <source>
        <strain evidence="5">K2</strain>
    </source>
</reference>
<dbReference type="Proteomes" id="UP001249851">
    <property type="component" value="Unassembled WGS sequence"/>
</dbReference>
<dbReference type="Gene3D" id="3.30.710.10">
    <property type="entry name" value="Potassium Channel Kv1.1, Chain A"/>
    <property type="match status" value="1"/>
</dbReference>
<dbReference type="PANTHER" id="PTHR24412:SF489">
    <property type="entry name" value="RING FINGER DOMAIN AND KELCH REPEAT-CONTAINING PROTEIN DDB_G0271372"/>
    <property type="match status" value="1"/>
</dbReference>
<dbReference type="Pfam" id="PF01344">
    <property type="entry name" value="Kelch_1"/>
    <property type="match status" value="2"/>
</dbReference>
<dbReference type="InterPro" id="IPR017096">
    <property type="entry name" value="BTB-kelch_protein"/>
</dbReference>
<proteinExistence type="predicted"/>
<keyword evidence="2" id="KW-0677">Repeat</keyword>
<dbReference type="AlphaFoldDB" id="A0AAD9QEC3"/>
<dbReference type="FunFam" id="1.25.40.420:FF:000001">
    <property type="entry name" value="Kelch-like family member 12"/>
    <property type="match status" value="1"/>
</dbReference>
<dbReference type="SUPFAM" id="SSF54695">
    <property type="entry name" value="POZ domain"/>
    <property type="match status" value="1"/>
</dbReference>
<keyword evidence="6" id="KW-1185">Reference proteome</keyword>
<keyword evidence="1" id="KW-0880">Kelch repeat</keyword>
<dbReference type="InterPro" id="IPR015915">
    <property type="entry name" value="Kelch-typ_b-propeller"/>
</dbReference>
<dbReference type="Pfam" id="PF07707">
    <property type="entry name" value="BACK"/>
    <property type="match status" value="1"/>
</dbReference>
<dbReference type="PIRSF" id="PIRSF037037">
    <property type="entry name" value="Kelch-like_protein_gigaxonin"/>
    <property type="match status" value="1"/>
</dbReference>
<dbReference type="SMART" id="SM00612">
    <property type="entry name" value="Kelch"/>
    <property type="match status" value="3"/>
</dbReference>
<dbReference type="SUPFAM" id="SSF117281">
    <property type="entry name" value="Kelch motif"/>
    <property type="match status" value="1"/>
</dbReference>
<name>A0AAD9QEC3_ACRCE</name>
<evidence type="ECO:0000313" key="5">
    <source>
        <dbReference type="EMBL" id="KAK2559650.1"/>
    </source>
</evidence>
<comment type="caution">
    <text evidence="5">The sequence shown here is derived from an EMBL/GenBank/DDBJ whole genome shotgun (WGS) entry which is preliminary data.</text>
</comment>
<dbReference type="InterPro" id="IPR006652">
    <property type="entry name" value="Kelch_1"/>
</dbReference>
<dbReference type="InterPro" id="IPR011333">
    <property type="entry name" value="SKP1/BTB/POZ_sf"/>
</dbReference>
<sequence length="647" mass="73008">MGEASHLNDDVQSAYDGDEGTEQPNIIRDWAEQPYDVTLVVKHGEQFKAHGNILRGTCCFFEKILDGNWKENQDGVIRLEVLSEEIMEAMLRFIYTGTLHVNDVERAMGLIETADYLLFPKLKDVPEHFLEQNLSTSNCVLLNQFAGKYRCQKLLATSRKFIQSNFTSVANTGDFCELSVDEVEEWISSDVINISAEDDVFRIILRWIDYEQEERKEKFPSLFRHVRLGFVSLSCLLNEVVTNDYVKKDKLSLDNILEWASGSPVCCELFRQSPRKSLQEDALVALGGEKTAWCFVPSKNEWFQLPDIPSSVDNPEWILSFQNCLIAVGLNSTWAEEFPCYDPFVNEWTTSFLPTPQALLEQGIEPEVATVMVVGEDICAIVEDILPIDDDQGQYSYQRTLFKYSPGSEWWTMVPSFHLEPNLKAKYEVCFVAADKCVYAIGGTKVLTDNDEEEEDEYSLKDAARFHITENKWERIACIQRARSSAFGIAVDQKIFIAGGYLLDSGIFSSGLERIPSCTCEMYDILTNQWHFIANLTIPRANASMVCISGTLYVLGGLVKSQNATIVECYNREKNEWTQVTAAPTEVSPCIYKEPSITSACSMSIFLNGDLHSVLPNMDVLMVSEVEELEASMSDDSRSISSASSSM</sequence>
<protein>
    <submittedName>
        <fullName evidence="5">Kelch-like protein 25</fullName>
    </submittedName>
</protein>
<evidence type="ECO:0000256" key="2">
    <source>
        <dbReference type="ARBA" id="ARBA00022737"/>
    </source>
</evidence>
<evidence type="ECO:0000259" key="4">
    <source>
        <dbReference type="PROSITE" id="PS50097"/>
    </source>
</evidence>
<dbReference type="InterPro" id="IPR011705">
    <property type="entry name" value="BACK"/>
</dbReference>
<reference evidence="5" key="1">
    <citation type="journal article" date="2023" name="G3 (Bethesda)">
        <title>Whole genome assembly and annotation of the endangered Caribbean coral Acropora cervicornis.</title>
        <authorList>
            <person name="Selwyn J.D."/>
            <person name="Vollmer S.V."/>
        </authorList>
    </citation>
    <scope>NUCLEOTIDE SEQUENCE</scope>
    <source>
        <strain evidence="5">K2</strain>
    </source>
</reference>